<dbReference type="Pfam" id="PF12697">
    <property type="entry name" value="Abhydrolase_6"/>
    <property type="match status" value="1"/>
</dbReference>
<dbReference type="PANTHER" id="PTHR37017:SF11">
    <property type="entry name" value="ESTERASE_LIPASE_THIOESTERASE DOMAIN-CONTAINING PROTEIN"/>
    <property type="match status" value="1"/>
</dbReference>
<evidence type="ECO:0000313" key="2">
    <source>
        <dbReference type="EMBL" id="NYH87574.1"/>
    </source>
</evidence>
<feature type="domain" description="AB hydrolase-1" evidence="1">
    <location>
        <begin position="5"/>
        <end position="243"/>
    </location>
</feature>
<dbReference type="InterPro" id="IPR052897">
    <property type="entry name" value="Sec-Metab_Biosynth_Hydrolase"/>
</dbReference>
<gene>
    <name evidence="2" type="ORF">F4554_000212</name>
</gene>
<organism evidence="2 3">
    <name type="scientific">Actinopolymorpha rutila</name>
    <dbReference type="NCBI Taxonomy" id="446787"/>
    <lineage>
        <taxon>Bacteria</taxon>
        <taxon>Bacillati</taxon>
        <taxon>Actinomycetota</taxon>
        <taxon>Actinomycetes</taxon>
        <taxon>Propionibacteriales</taxon>
        <taxon>Actinopolymorphaceae</taxon>
        <taxon>Actinopolymorpha</taxon>
    </lineage>
</organism>
<dbReference type="Gene3D" id="3.40.50.1820">
    <property type="entry name" value="alpha/beta hydrolase"/>
    <property type="match status" value="1"/>
</dbReference>
<dbReference type="EMBL" id="JACBZH010000001">
    <property type="protein sequence ID" value="NYH87574.1"/>
    <property type="molecule type" value="Genomic_DNA"/>
</dbReference>
<dbReference type="PANTHER" id="PTHR37017">
    <property type="entry name" value="AB HYDROLASE-1 DOMAIN-CONTAINING PROTEIN-RELATED"/>
    <property type="match status" value="1"/>
</dbReference>
<accession>A0A852Z3M1</accession>
<dbReference type="AlphaFoldDB" id="A0A852Z3M1"/>
<dbReference type="SUPFAM" id="SSF53474">
    <property type="entry name" value="alpha/beta-Hydrolases"/>
    <property type="match status" value="1"/>
</dbReference>
<dbReference type="RefSeq" id="WP_179785619.1">
    <property type="nucleotide sequence ID" value="NZ_BAAARR010000012.1"/>
</dbReference>
<proteinExistence type="predicted"/>
<dbReference type="GO" id="GO:0003824">
    <property type="term" value="F:catalytic activity"/>
    <property type="evidence" value="ECO:0007669"/>
    <property type="project" value="UniProtKB-ARBA"/>
</dbReference>
<comment type="caution">
    <text evidence="2">The sequence shown here is derived from an EMBL/GenBank/DDBJ whole genome shotgun (WGS) entry which is preliminary data.</text>
</comment>
<dbReference type="InterPro" id="IPR000073">
    <property type="entry name" value="AB_hydrolase_1"/>
</dbReference>
<evidence type="ECO:0000259" key="1">
    <source>
        <dbReference type="Pfam" id="PF12697"/>
    </source>
</evidence>
<reference evidence="2 3" key="1">
    <citation type="submission" date="2020-07" db="EMBL/GenBank/DDBJ databases">
        <title>Sequencing the genomes of 1000 actinobacteria strains.</title>
        <authorList>
            <person name="Klenk H.-P."/>
        </authorList>
    </citation>
    <scope>NUCLEOTIDE SEQUENCE [LARGE SCALE GENOMIC DNA]</scope>
    <source>
        <strain evidence="2 3">DSM 18448</strain>
    </source>
</reference>
<sequence>MATYVLVAGNWLGAWAWTDVTARLRAAGHDVHPVTLTGLGDRVHLASREVDLDTHIADVVHTIEYADLHEVILVGHSYGGFPVTGAADRVPDRLARLVYVESGPLPSGTSQLDMTGPEEREATLRRLKEREDGWLLPPPSPAELASGVPVYAGLDETARASFTARAVPQPLNANAQPLRLADDGRCDGLPHTLVTCMFPVEQVRAMVAEGHPYFAGFAGKEWTYVEVPTGHWPMLSEPERLAHALADLGRAG</sequence>
<name>A0A852Z3M1_9ACTN</name>
<keyword evidence="3" id="KW-1185">Reference proteome</keyword>
<dbReference type="Proteomes" id="UP000579605">
    <property type="component" value="Unassembled WGS sequence"/>
</dbReference>
<protein>
    <submittedName>
        <fullName evidence="2">Pimeloyl-ACP methyl ester carboxylesterase</fullName>
    </submittedName>
</protein>
<dbReference type="InterPro" id="IPR029058">
    <property type="entry name" value="AB_hydrolase_fold"/>
</dbReference>
<evidence type="ECO:0000313" key="3">
    <source>
        <dbReference type="Proteomes" id="UP000579605"/>
    </source>
</evidence>